<comment type="caution">
    <text evidence="2">The sequence shown here is derived from an EMBL/GenBank/DDBJ whole genome shotgun (WGS) entry which is preliminary data.</text>
</comment>
<dbReference type="Proteomes" id="UP001479290">
    <property type="component" value="Unassembled WGS sequence"/>
</dbReference>
<accession>A0AAW1YXV2</accession>
<reference evidence="2 3" key="1">
    <citation type="submission" date="2024-05" db="EMBL/GenBank/DDBJ databases">
        <title>A high-quality chromosomal-level genome assembly of Topmouth culter (Culter alburnus).</title>
        <authorList>
            <person name="Zhao H."/>
        </authorList>
    </citation>
    <scope>NUCLEOTIDE SEQUENCE [LARGE SCALE GENOMIC DNA]</scope>
    <source>
        <strain evidence="2">CATC2023</strain>
        <tissue evidence="2">Muscle</tissue>
    </source>
</reference>
<feature type="region of interest" description="Disordered" evidence="1">
    <location>
        <begin position="1"/>
        <end position="37"/>
    </location>
</feature>
<keyword evidence="3" id="KW-1185">Reference proteome</keyword>
<organism evidence="2 3">
    <name type="scientific">Culter alburnus</name>
    <name type="common">Topmouth culter</name>
    <dbReference type="NCBI Taxonomy" id="194366"/>
    <lineage>
        <taxon>Eukaryota</taxon>
        <taxon>Metazoa</taxon>
        <taxon>Chordata</taxon>
        <taxon>Craniata</taxon>
        <taxon>Vertebrata</taxon>
        <taxon>Euteleostomi</taxon>
        <taxon>Actinopterygii</taxon>
        <taxon>Neopterygii</taxon>
        <taxon>Teleostei</taxon>
        <taxon>Ostariophysi</taxon>
        <taxon>Cypriniformes</taxon>
        <taxon>Xenocyprididae</taxon>
        <taxon>Xenocypridinae</taxon>
        <taxon>Culter</taxon>
    </lineage>
</organism>
<evidence type="ECO:0000313" key="3">
    <source>
        <dbReference type="Proteomes" id="UP001479290"/>
    </source>
</evidence>
<protein>
    <submittedName>
        <fullName evidence="2">Uncharacterized protein</fullName>
    </submittedName>
</protein>
<dbReference type="AlphaFoldDB" id="A0AAW1YXV2"/>
<name>A0AAW1YXV2_CULAL</name>
<gene>
    <name evidence="2" type="ORF">ABG768_016069</name>
</gene>
<proteinExistence type="predicted"/>
<evidence type="ECO:0000313" key="2">
    <source>
        <dbReference type="EMBL" id="KAK9953957.1"/>
    </source>
</evidence>
<sequence>MEDQPGGLTSEEAQESEGASGGKEAGVNEQLDPNDGDLITLSLEEKGVTEVETEQQVNSSQVWSELDFTDILPGALGVEKGDIIKMGMGKKNMRAKWEGKVFWGV</sequence>
<dbReference type="EMBL" id="JAWDJR010000022">
    <property type="protein sequence ID" value="KAK9953957.1"/>
    <property type="molecule type" value="Genomic_DNA"/>
</dbReference>
<evidence type="ECO:0000256" key="1">
    <source>
        <dbReference type="SAM" id="MobiDB-lite"/>
    </source>
</evidence>